<keyword evidence="2" id="KW-1185">Reference proteome</keyword>
<accession>A0ACC1TMY9</accession>
<dbReference type="EMBL" id="MU795478">
    <property type="protein sequence ID" value="KAJ3806089.1"/>
    <property type="molecule type" value="Genomic_DNA"/>
</dbReference>
<evidence type="ECO:0000313" key="2">
    <source>
        <dbReference type="Proteomes" id="UP001163835"/>
    </source>
</evidence>
<organism evidence="1 2">
    <name type="scientific">Lentinula aff. lateritia</name>
    <dbReference type="NCBI Taxonomy" id="2804960"/>
    <lineage>
        <taxon>Eukaryota</taxon>
        <taxon>Fungi</taxon>
        <taxon>Dikarya</taxon>
        <taxon>Basidiomycota</taxon>
        <taxon>Agaricomycotina</taxon>
        <taxon>Agaricomycetes</taxon>
        <taxon>Agaricomycetidae</taxon>
        <taxon>Agaricales</taxon>
        <taxon>Marasmiineae</taxon>
        <taxon>Omphalotaceae</taxon>
        <taxon>Lentinula</taxon>
    </lineage>
</organism>
<gene>
    <name evidence="1" type="ORF">F5876DRAFT_81064</name>
</gene>
<proteinExistence type="predicted"/>
<sequence>MNIWQQQQSSPSQAYSEDDEMDSLSVIDSPTTQHRFPMSASLLQNMQLPMQFRQQVPIQPNFQCIQVIQSASEAELTMSGNIVYIELRTRNLELSAELRASQKLNSTYENILQSRTVFAPAPAPAPAPATPTATHSSSTPTSGRLPKIKTTSEPLTKEECCTIRFYHEKEWND</sequence>
<name>A0ACC1TMY9_9AGAR</name>
<evidence type="ECO:0000313" key="1">
    <source>
        <dbReference type="EMBL" id="KAJ3806089.1"/>
    </source>
</evidence>
<protein>
    <submittedName>
        <fullName evidence="1">Uncharacterized protein</fullName>
    </submittedName>
</protein>
<dbReference type="Proteomes" id="UP001163835">
    <property type="component" value="Unassembled WGS sequence"/>
</dbReference>
<comment type="caution">
    <text evidence="1">The sequence shown here is derived from an EMBL/GenBank/DDBJ whole genome shotgun (WGS) entry which is preliminary data.</text>
</comment>
<reference evidence="1" key="1">
    <citation type="submission" date="2022-09" db="EMBL/GenBank/DDBJ databases">
        <title>A Global Phylogenomic Analysis of the Shiitake Genus Lentinula.</title>
        <authorList>
            <consortium name="DOE Joint Genome Institute"/>
            <person name="Sierra-Patev S."/>
            <person name="Min B."/>
            <person name="Naranjo-Ortiz M."/>
            <person name="Looney B."/>
            <person name="Konkel Z."/>
            <person name="Slot J.C."/>
            <person name="Sakamoto Y."/>
            <person name="Steenwyk J.L."/>
            <person name="Rokas A."/>
            <person name="Carro J."/>
            <person name="Camarero S."/>
            <person name="Ferreira P."/>
            <person name="Molpeceres G."/>
            <person name="Ruiz-Duenas F.J."/>
            <person name="Serrano A."/>
            <person name="Henrissat B."/>
            <person name="Drula E."/>
            <person name="Hughes K.W."/>
            <person name="Mata J.L."/>
            <person name="Ishikawa N.K."/>
            <person name="Vargas-Isla R."/>
            <person name="Ushijima S."/>
            <person name="Smith C.A."/>
            <person name="Ahrendt S."/>
            <person name="Andreopoulos W."/>
            <person name="He G."/>
            <person name="Labutti K."/>
            <person name="Lipzen A."/>
            <person name="Ng V."/>
            <person name="Riley R."/>
            <person name="Sandor L."/>
            <person name="Barry K."/>
            <person name="Martinez A.T."/>
            <person name="Xiao Y."/>
            <person name="Gibbons J.G."/>
            <person name="Terashima K."/>
            <person name="Grigoriev I.V."/>
            <person name="Hibbett D.S."/>
        </authorList>
    </citation>
    <scope>NUCLEOTIDE SEQUENCE</scope>
    <source>
        <strain evidence="1">TMI1499</strain>
    </source>
</reference>